<keyword evidence="7" id="KW-1185">Reference proteome</keyword>
<keyword evidence="4" id="KW-0378">Hydrolase</keyword>
<comment type="similarity">
    <text evidence="1">Belongs to the peptidase C15 family.</text>
</comment>
<dbReference type="GO" id="GO:0016920">
    <property type="term" value="F:pyroglutamyl-peptidase activity"/>
    <property type="evidence" value="ECO:0007669"/>
    <property type="project" value="InterPro"/>
</dbReference>
<dbReference type="AlphaFoldDB" id="E9GVL9"/>
<evidence type="ECO:0000256" key="3">
    <source>
        <dbReference type="ARBA" id="ARBA00022670"/>
    </source>
</evidence>
<dbReference type="Pfam" id="PF01470">
    <property type="entry name" value="Peptidase_C15"/>
    <property type="match status" value="1"/>
</dbReference>
<name>E9GVL9_DAPPU</name>
<sequence length="214" mass="23776">MGSNEEFPVCEETVIVTGFGPFGVHKINSSMEAVKLLRSLDVERELGIQLVTKEIPVEYDYVKNEIPIMWQLYKPKLVVHVGVSGMAQELTLETQAFNRGYGSLDNTGNLPEGGVCVEGCPDYLESSIDMRTICQNVNSSTCGVVSCVSTDPGRYLCDYIFYSSLHVDKTRTAFVHVPVLNKPYSAIQLAQGLKLVIAEMLEQVRKHDRKQNPA</sequence>
<dbReference type="EMBL" id="GL732568">
    <property type="protein sequence ID" value="EFX76434.1"/>
    <property type="molecule type" value="Genomic_DNA"/>
</dbReference>
<dbReference type="CDD" id="cd00501">
    <property type="entry name" value="Peptidase_C15"/>
    <property type="match status" value="1"/>
</dbReference>
<evidence type="ECO:0000313" key="7">
    <source>
        <dbReference type="Proteomes" id="UP000000305"/>
    </source>
</evidence>
<dbReference type="InterPro" id="IPR036440">
    <property type="entry name" value="Peptidase_C15-like_sf"/>
</dbReference>
<keyword evidence="2" id="KW-0963">Cytoplasm</keyword>
<dbReference type="Proteomes" id="UP000000305">
    <property type="component" value="Unassembled WGS sequence"/>
</dbReference>
<evidence type="ECO:0008006" key="8">
    <source>
        <dbReference type="Google" id="ProtNLM"/>
    </source>
</evidence>
<dbReference type="Gene3D" id="3.40.630.20">
    <property type="entry name" value="Peptidase C15, pyroglutamyl peptidase I-like"/>
    <property type="match status" value="1"/>
</dbReference>
<evidence type="ECO:0000256" key="1">
    <source>
        <dbReference type="ARBA" id="ARBA00006641"/>
    </source>
</evidence>
<reference evidence="6 7" key="1">
    <citation type="journal article" date="2011" name="Science">
        <title>The ecoresponsive genome of Daphnia pulex.</title>
        <authorList>
            <person name="Colbourne J.K."/>
            <person name="Pfrender M.E."/>
            <person name="Gilbert D."/>
            <person name="Thomas W.K."/>
            <person name="Tucker A."/>
            <person name="Oakley T.H."/>
            <person name="Tokishita S."/>
            <person name="Aerts A."/>
            <person name="Arnold G.J."/>
            <person name="Basu M.K."/>
            <person name="Bauer D.J."/>
            <person name="Caceres C.E."/>
            <person name="Carmel L."/>
            <person name="Casola C."/>
            <person name="Choi J.H."/>
            <person name="Detter J.C."/>
            <person name="Dong Q."/>
            <person name="Dusheyko S."/>
            <person name="Eads B.D."/>
            <person name="Frohlich T."/>
            <person name="Geiler-Samerotte K.A."/>
            <person name="Gerlach D."/>
            <person name="Hatcher P."/>
            <person name="Jogdeo S."/>
            <person name="Krijgsveld J."/>
            <person name="Kriventseva E.V."/>
            <person name="Kultz D."/>
            <person name="Laforsch C."/>
            <person name="Lindquist E."/>
            <person name="Lopez J."/>
            <person name="Manak J.R."/>
            <person name="Muller J."/>
            <person name="Pangilinan J."/>
            <person name="Patwardhan R.P."/>
            <person name="Pitluck S."/>
            <person name="Pritham E.J."/>
            <person name="Rechtsteiner A."/>
            <person name="Rho M."/>
            <person name="Rogozin I.B."/>
            <person name="Sakarya O."/>
            <person name="Salamov A."/>
            <person name="Schaack S."/>
            <person name="Shapiro H."/>
            <person name="Shiga Y."/>
            <person name="Skalitzky C."/>
            <person name="Smith Z."/>
            <person name="Souvorov A."/>
            <person name="Sung W."/>
            <person name="Tang Z."/>
            <person name="Tsuchiya D."/>
            <person name="Tu H."/>
            <person name="Vos H."/>
            <person name="Wang M."/>
            <person name="Wolf Y.I."/>
            <person name="Yamagata H."/>
            <person name="Yamada T."/>
            <person name="Ye Y."/>
            <person name="Shaw J.R."/>
            <person name="Andrews J."/>
            <person name="Crease T.J."/>
            <person name="Tang H."/>
            <person name="Lucas S.M."/>
            <person name="Robertson H.M."/>
            <person name="Bork P."/>
            <person name="Koonin E.V."/>
            <person name="Zdobnov E.M."/>
            <person name="Grigoriev I.V."/>
            <person name="Lynch M."/>
            <person name="Boore J.L."/>
        </authorList>
    </citation>
    <scope>NUCLEOTIDE SEQUENCE [LARGE SCALE GENOMIC DNA]</scope>
</reference>
<dbReference type="eggNOG" id="KOG4755">
    <property type="taxonomic scope" value="Eukaryota"/>
</dbReference>
<dbReference type="HOGENOM" id="CLU_043960_3_1_1"/>
<dbReference type="OrthoDB" id="407146at2759"/>
<evidence type="ECO:0000256" key="5">
    <source>
        <dbReference type="ARBA" id="ARBA00022807"/>
    </source>
</evidence>
<dbReference type="OMA" id="KLAYNHK"/>
<evidence type="ECO:0000256" key="2">
    <source>
        <dbReference type="ARBA" id="ARBA00022490"/>
    </source>
</evidence>
<dbReference type="GO" id="GO:0005829">
    <property type="term" value="C:cytosol"/>
    <property type="evidence" value="ECO:0007669"/>
    <property type="project" value="InterPro"/>
</dbReference>
<keyword evidence="3" id="KW-0645">Protease</keyword>
<proteinExistence type="inferred from homology"/>
<dbReference type="FunCoup" id="E9GVL9">
    <property type="interactions" value="99"/>
</dbReference>
<dbReference type="PIRSF" id="PIRSF015592">
    <property type="entry name" value="Prld-crbxl_pptds"/>
    <property type="match status" value="1"/>
</dbReference>
<dbReference type="InterPro" id="IPR000816">
    <property type="entry name" value="Peptidase_C15"/>
</dbReference>
<dbReference type="KEGG" id="dpx:DAPPUDRAFT_322333"/>
<dbReference type="FunFam" id="3.40.630.20:FF:000008">
    <property type="entry name" value="Pyroglutamyl-peptidase 1"/>
    <property type="match status" value="1"/>
</dbReference>
<dbReference type="PRINTS" id="PR00706">
    <property type="entry name" value="PYROGLUPTASE"/>
</dbReference>
<evidence type="ECO:0000256" key="4">
    <source>
        <dbReference type="ARBA" id="ARBA00022801"/>
    </source>
</evidence>
<organism evidence="6 7">
    <name type="scientific">Daphnia pulex</name>
    <name type="common">Water flea</name>
    <dbReference type="NCBI Taxonomy" id="6669"/>
    <lineage>
        <taxon>Eukaryota</taxon>
        <taxon>Metazoa</taxon>
        <taxon>Ecdysozoa</taxon>
        <taxon>Arthropoda</taxon>
        <taxon>Crustacea</taxon>
        <taxon>Branchiopoda</taxon>
        <taxon>Diplostraca</taxon>
        <taxon>Cladocera</taxon>
        <taxon>Anomopoda</taxon>
        <taxon>Daphniidae</taxon>
        <taxon>Daphnia</taxon>
    </lineage>
</organism>
<protein>
    <recommendedName>
        <fullName evidence="8">Pyroglutamyl-peptidase I</fullName>
    </recommendedName>
</protein>
<dbReference type="PANTHER" id="PTHR23402:SF1">
    <property type="entry name" value="PYROGLUTAMYL-PEPTIDASE I"/>
    <property type="match status" value="1"/>
</dbReference>
<gene>
    <name evidence="6" type="ORF">DAPPUDRAFT_322333</name>
</gene>
<dbReference type="PANTHER" id="PTHR23402">
    <property type="entry name" value="PROTEASE FAMILY C15 PYROGLUTAMYL-PEPTIDASE I-RELATED"/>
    <property type="match status" value="1"/>
</dbReference>
<keyword evidence="5" id="KW-0788">Thiol protease</keyword>
<dbReference type="InParanoid" id="E9GVL9"/>
<dbReference type="PhylomeDB" id="E9GVL9"/>
<dbReference type="MEROPS" id="C15.010"/>
<accession>E9GVL9</accession>
<dbReference type="GO" id="GO:0006508">
    <property type="term" value="P:proteolysis"/>
    <property type="evidence" value="ECO:0007669"/>
    <property type="project" value="UniProtKB-KW"/>
</dbReference>
<dbReference type="InterPro" id="IPR016125">
    <property type="entry name" value="Peptidase_C15-like"/>
</dbReference>
<dbReference type="SUPFAM" id="SSF53182">
    <property type="entry name" value="Pyrrolidone carboxyl peptidase (pyroglutamate aminopeptidase)"/>
    <property type="match status" value="1"/>
</dbReference>
<dbReference type="STRING" id="6669.E9GVL9"/>
<evidence type="ECO:0000313" key="6">
    <source>
        <dbReference type="EMBL" id="EFX76434.1"/>
    </source>
</evidence>